<dbReference type="EMBL" id="JBHSLD010000028">
    <property type="protein sequence ID" value="MFC5382672.1"/>
    <property type="molecule type" value="Genomic_DNA"/>
</dbReference>
<comment type="subcellular location">
    <subcellularLocation>
        <location evidence="1">Cell membrane</location>
        <topology evidence="1">Multi-pass membrane protein</topology>
    </subcellularLocation>
</comment>
<keyword evidence="3" id="KW-1003">Cell membrane</keyword>
<evidence type="ECO:0000313" key="9">
    <source>
        <dbReference type="Proteomes" id="UP001596122"/>
    </source>
</evidence>
<accession>A0ABW0GT00</accession>
<feature type="transmembrane region" description="Helical" evidence="7">
    <location>
        <begin position="6"/>
        <end position="24"/>
    </location>
</feature>
<dbReference type="PANTHER" id="PTHR34583:SF2">
    <property type="entry name" value="ANTIPORTER SUBUNIT MNHC2-RELATED"/>
    <property type="match status" value="1"/>
</dbReference>
<evidence type="ECO:0000256" key="2">
    <source>
        <dbReference type="ARBA" id="ARBA00010388"/>
    </source>
</evidence>
<dbReference type="InterPro" id="IPR039428">
    <property type="entry name" value="NUOK/Mnh_C1-like"/>
</dbReference>
<keyword evidence="6 7" id="KW-0472">Membrane</keyword>
<name>A0ABW0GT00_9MICO</name>
<feature type="transmembrane region" description="Helical" evidence="7">
    <location>
        <begin position="70"/>
        <end position="92"/>
    </location>
</feature>
<dbReference type="Gene3D" id="1.10.287.3510">
    <property type="match status" value="1"/>
</dbReference>
<sequence>MNATNLTLALVVGVLTAGGVQLLLQREMLRVVLGFVLLGHAANVVLLVSGGPAGEAPEAGGPVAESADPLVQAMVLTAIVITFAVTALLLALTYRHDVLLGTDDSTTPIQGAEPGHDAGEGA</sequence>
<comment type="caution">
    <text evidence="8">The sequence shown here is derived from an EMBL/GenBank/DDBJ whole genome shotgun (WGS) entry which is preliminary data.</text>
</comment>
<dbReference type="Proteomes" id="UP001596122">
    <property type="component" value="Unassembled WGS sequence"/>
</dbReference>
<reference evidence="9" key="1">
    <citation type="journal article" date="2019" name="Int. J. Syst. Evol. Microbiol.">
        <title>The Global Catalogue of Microorganisms (GCM) 10K type strain sequencing project: providing services to taxonomists for standard genome sequencing and annotation.</title>
        <authorList>
            <consortium name="The Broad Institute Genomics Platform"/>
            <consortium name="The Broad Institute Genome Sequencing Center for Infectious Disease"/>
            <person name="Wu L."/>
            <person name="Ma J."/>
        </authorList>
    </citation>
    <scope>NUCLEOTIDE SEQUENCE [LARGE SCALE GENOMIC DNA]</scope>
    <source>
        <strain evidence="9">CCUG 43114</strain>
    </source>
</reference>
<dbReference type="InterPro" id="IPR050601">
    <property type="entry name" value="CPA3_antiporter_subunitC"/>
</dbReference>
<evidence type="ECO:0000256" key="3">
    <source>
        <dbReference type="ARBA" id="ARBA00022475"/>
    </source>
</evidence>
<evidence type="ECO:0000256" key="1">
    <source>
        <dbReference type="ARBA" id="ARBA00004651"/>
    </source>
</evidence>
<gene>
    <name evidence="8" type="ORF">ACFPJ6_18050</name>
</gene>
<comment type="similarity">
    <text evidence="2">Belongs to the CPA3 antiporters (TC 2.A.63) subunit C family.</text>
</comment>
<protein>
    <submittedName>
        <fullName evidence="8">Sodium:proton antiporter</fullName>
    </submittedName>
</protein>
<evidence type="ECO:0000256" key="5">
    <source>
        <dbReference type="ARBA" id="ARBA00022989"/>
    </source>
</evidence>
<keyword evidence="4 7" id="KW-0812">Transmembrane</keyword>
<dbReference type="RefSeq" id="WP_340270368.1">
    <property type="nucleotide sequence ID" value="NZ_JBBEOG010000006.1"/>
</dbReference>
<proteinExistence type="inferred from homology"/>
<organism evidence="8 9">
    <name type="scientific">Aquipuribacter nitratireducens</name>
    <dbReference type="NCBI Taxonomy" id="650104"/>
    <lineage>
        <taxon>Bacteria</taxon>
        <taxon>Bacillati</taxon>
        <taxon>Actinomycetota</taxon>
        <taxon>Actinomycetes</taxon>
        <taxon>Micrococcales</taxon>
        <taxon>Intrasporangiaceae</taxon>
        <taxon>Aquipuribacter</taxon>
    </lineage>
</organism>
<evidence type="ECO:0000256" key="6">
    <source>
        <dbReference type="ARBA" id="ARBA00023136"/>
    </source>
</evidence>
<dbReference type="Pfam" id="PF00420">
    <property type="entry name" value="Oxidored_q2"/>
    <property type="match status" value="1"/>
</dbReference>
<keyword evidence="5 7" id="KW-1133">Transmembrane helix</keyword>
<evidence type="ECO:0000313" key="8">
    <source>
        <dbReference type="EMBL" id="MFC5382672.1"/>
    </source>
</evidence>
<evidence type="ECO:0000256" key="7">
    <source>
        <dbReference type="SAM" id="Phobius"/>
    </source>
</evidence>
<evidence type="ECO:0000256" key="4">
    <source>
        <dbReference type="ARBA" id="ARBA00022692"/>
    </source>
</evidence>
<keyword evidence="9" id="KW-1185">Reference proteome</keyword>
<feature type="transmembrane region" description="Helical" evidence="7">
    <location>
        <begin position="31"/>
        <end position="50"/>
    </location>
</feature>
<dbReference type="PANTHER" id="PTHR34583">
    <property type="entry name" value="ANTIPORTER SUBUNIT MNHC2-RELATED"/>
    <property type="match status" value="1"/>
</dbReference>